<organism evidence="1 2">
    <name type="scientific">Roseateles hydrophilus</name>
    <dbReference type="NCBI Taxonomy" id="2975054"/>
    <lineage>
        <taxon>Bacteria</taxon>
        <taxon>Pseudomonadati</taxon>
        <taxon>Pseudomonadota</taxon>
        <taxon>Betaproteobacteria</taxon>
        <taxon>Burkholderiales</taxon>
        <taxon>Sphaerotilaceae</taxon>
        <taxon>Roseateles</taxon>
    </lineage>
</organism>
<reference evidence="1" key="1">
    <citation type="submission" date="2022-08" db="EMBL/GenBank/DDBJ databases">
        <title>Genome sequencing of Pelomonas sp. UHG3.</title>
        <authorList>
            <person name="So Y."/>
        </authorList>
    </citation>
    <scope>NUCLEOTIDE SEQUENCE</scope>
    <source>
        <strain evidence="1">UHG3</strain>
    </source>
</reference>
<name>A0ACC6CBB7_9BURK</name>
<dbReference type="EMBL" id="JAPPUY010000003">
    <property type="protein sequence ID" value="MCY4745662.1"/>
    <property type="molecule type" value="Genomic_DNA"/>
</dbReference>
<accession>A0ACC6CBB7</accession>
<keyword evidence="2" id="KW-1185">Reference proteome</keyword>
<comment type="caution">
    <text evidence="1">The sequence shown here is derived from an EMBL/GenBank/DDBJ whole genome shotgun (WGS) entry which is preliminary data.</text>
</comment>
<gene>
    <name evidence="1" type="ORF">NYO99_11820</name>
</gene>
<evidence type="ECO:0000313" key="2">
    <source>
        <dbReference type="Proteomes" id="UP001076464"/>
    </source>
</evidence>
<dbReference type="Proteomes" id="UP001076464">
    <property type="component" value="Unassembled WGS sequence"/>
</dbReference>
<proteinExistence type="predicted"/>
<evidence type="ECO:0000313" key="1">
    <source>
        <dbReference type="EMBL" id="MCY4745662.1"/>
    </source>
</evidence>
<sequence>MKVAHQLTGHATPALAILATALFTLSPAHAQQYTGAGSTLQPSVQYQQMQREQARRAQQYYYVQAPPAPQQRQAEQSKFMYPDSSLRAIGFPPVPVQMSPQAIDRISERMPRCMAGAAFGYAQGGRRGAAVGFVQGCSGW</sequence>
<protein>
    <submittedName>
        <fullName evidence="1">Uncharacterized protein</fullName>
    </submittedName>
</protein>